<dbReference type="AlphaFoldDB" id="A0A0G4EGR6"/>
<dbReference type="GO" id="GO:0004356">
    <property type="term" value="F:glutamine synthetase activity"/>
    <property type="evidence" value="ECO:0007669"/>
    <property type="project" value="InterPro"/>
</dbReference>
<dbReference type="PANTHER" id="PTHR43407">
    <property type="entry name" value="GLUTAMINE SYNTHETASE"/>
    <property type="match status" value="1"/>
</dbReference>
<evidence type="ECO:0000256" key="5">
    <source>
        <dbReference type="ARBA" id="ARBA00042675"/>
    </source>
</evidence>
<feature type="domain" description="GS catalytic" evidence="9">
    <location>
        <begin position="142"/>
        <end position="464"/>
    </location>
</feature>
<comment type="function">
    <text evidence="2">May act as a component of the cytoskeleton or as a chaperone for the reorganization of intermediate filament proteins during terminal differentiation in the lens. Does not seem to have enzymatic activity.</text>
</comment>
<comment type="subunit">
    <text evidence="3">Dodecamer. Interacts with BFSP2 and VIM.</text>
</comment>
<dbReference type="FunFam" id="3.10.20.70:FF:000007">
    <property type="entry name" value="LOW QUALITY PROTEIN: lengsin"/>
    <property type="match status" value="1"/>
</dbReference>
<dbReference type="InterPro" id="IPR036651">
    <property type="entry name" value="Gln_synt_N_sf"/>
</dbReference>
<evidence type="ECO:0000256" key="7">
    <source>
        <dbReference type="RuleBase" id="RU000384"/>
    </source>
</evidence>
<evidence type="ECO:0000259" key="9">
    <source>
        <dbReference type="PROSITE" id="PS51987"/>
    </source>
</evidence>
<dbReference type="VEuPathDB" id="CryptoDB:Vbra_4983"/>
<dbReference type="FunFam" id="3.30.590.10:FF:000009">
    <property type="entry name" value="Lengsin, lens protein with glutamine synthetase domain"/>
    <property type="match status" value="1"/>
</dbReference>
<evidence type="ECO:0000256" key="4">
    <source>
        <dbReference type="ARBA" id="ARBA00039404"/>
    </source>
</evidence>
<evidence type="ECO:0000313" key="11">
    <source>
        <dbReference type="Proteomes" id="UP000041254"/>
    </source>
</evidence>
<dbReference type="InParanoid" id="A0A0G4EGR6"/>
<accession>A0A0G4EGR6</accession>
<dbReference type="PROSITE" id="PS51987">
    <property type="entry name" value="GS_CATALYTIC"/>
    <property type="match status" value="1"/>
</dbReference>
<dbReference type="SUPFAM" id="SSF54368">
    <property type="entry name" value="Glutamine synthetase, N-terminal domain"/>
    <property type="match status" value="1"/>
</dbReference>
<dbReference type="Gene3D" id="3.30.590.10">
    <property type="entry name" value="Glutamine synthetase/guanido kinase, catalytic domain"/>
    <property type="match status" value="1"/>
</dbReference>
<dbReference type="GO" id="GO:0006542">
    <property type="term" value="P:glutamine biosynthetic process"/>
    <property type="evidence" value="ECO:0007669"/>
    <property type="project" value="InterPro"/>
</dbReference>
<dbReference type="Gene3D" id="3.10.20.70">
    <property type="entry name" value="Glutamine synthetase, N-terminal domain"/>
    <property type="match status" value="1"/>
</dbReference>
<feature type="domain" description="GS beta-grasp" evidence="8">
    <location>
        <begin position="32"/>
        <end position="133"/>
    </location>
</feature>
<evidence type="ECO:0000256" key="2">
    <source>
        <dbReference type="ARBA" id="ARBA00037583"/>
    </source>
</evidence>
<evidence type="ECO:0000313" key="10">
    <source>
        <dbReference type="EMBL" id="CEL95654.1"/>
    </source>
</evidence>
<evidence type="ECO:0000256" key="6">
    <source>
        <dbReference type="PROSITE-ProRule" id="PRU01330"/>
    </source>
</evidence>
<sequence length="464" mass="51328">MLPPACNGAAESAPPPISRIELTKMLNQIQTEGIDFVRFEFADLHGISRSKTIPVSHVPDYGSHGLNFILAVFGMDPLGNVATHGKDTGTMEDIGYSDGTWFPDTSTFRVVPHSDRTGRVLIDPYHFDVSPSGGYMPWLMAPRSVARKQLDRLRGIGIELLTSFEYEFYLVDRATRKPPFGGINIFSTIRLAQEEKLVYEVLRSMKKMGVECTTANVEYGPGQMELTFAPSFGLEAADNAFTFKTGVKEICQRAGYMASFMTKPYPDCGGCGCHLNQSLWDVSRSVNLTGDSKEPTGFSQTAQHYMAGILHHGRAICAFFNPTTNCSKRLKENTFAPVSLSWGRQNRTCAIRGKPGHNAYFENRIGAGASNPYLILAASIAAGMDGIEKKMELPPGVNGDAYEMKDHPRLPSSLEEALAALKQNKVLCKALGEDFIKLFVAVKEWEIEHNSGDDWEMKTYFEML</sequence>
<dbReference type="InterPro" id="IPR008147">
    <property type="entry name" value="Gln_synt_N"/>
</dbReference>
<dbReference type="OMA" id="CNPGQHE"/>
<proteinExistence type="inferred from homology"/>
<dbReference type="SUPFAM" id="SSF55931">
    <property type="entry name" value="Glutamine synthetase/guanido kinase"/>
    <property type="match status" value="1"/>
</dbReference>
<dbReference type="PROSITE" id="PS51986">
    <property type="entry name" value="GS_BETA_GRASP"/>
    <property type="match status" value="1"/>
</dbReference>
<dbReference type="PANTHER" id="PTHR43407:SF1">
    <property type="entry name" value="LENGSIN"/>
    <property type="match status" value="1"/>
</dbReference>
<dbReference type="GO" id="GO:0005737">
    <property type="term" value="C:cytoplasm"/>
    <property type="evidence" value="ECO:0007669"/>
    <property type="project" value="TreeGrafter"/>
</dbReference>
<keyword evidence="11" id="KW-1185">Reference proteome</keyword>
<dbReference type="STRING" id="1169540.A0A0G4EGR6"/>
<dbReference type="InterPro" id="IPR008146">
    <property type="entry name" value="Gln_synth_cat_dom"/>
</dbReference>
<dbReference type="OrthoDB" id="77835at2759"/>
<organism evidence="10 11">
    <name type="scientific">Vitrella brassicaformis (strain CCMP3155)</name>
    <dbReference type="NCBI Taxonomy" id="1169540"/>
    <lineage>
        <taxon>Eukaryota</taxon>
        <taxon>Sar</taxon>
        <taxon>Alveolata</taxon>
        <taxon>Colpodellida</taxon>
        <taxon>Vitrellaceae</taxon>
        <taxon>Vitrella</taxon>
    </lineage>
</organism>
<dbReference type="Pfam" id="PF00120">
    <property type="entry name" value="Gln-synt_C"/>
    <property type="match status" value="1"/>
</dbReference>
<name>A0A0G4EGR6_VITBC</name>
<gene>
    <name evidence="10" type="ORF">Vbra_4983</name>
</gene>
<evidence type="ECO:0000256" key="1">
    <source>
        <dbReference type="ARBA" id="ARBA00009897"/>
    </source>
</evidence>
<evidence type="ECO:0000256" key="3">
    <source>
        <dbReference type="ARBA" id="ARBA00038790"/>
    </source>
</evidence>
<dbReference type="InterPro" id="IPR014746">
    <property type="entry name" value="Gln_synth/guanido_kin_cat_dom"/>
</dbReference>
<reference evidence="10 11" key="1">
    <citation type="submission" date="2014-11" db="EMBL/GenBank/DDBJ databases">
        <authorList>
            <person name="Zhu J."/>
            <person name="Qi W."/>
            <person name="Song R."/>
        </authorList>
    </citation>
    <scope>NUCLEOTIDE SEQUENCE [LARGE SCALE GENOMIC DNA]</scope>
</reference>
<comment type="similarity">
    <text evidence="1 6 7">Belongs to the glutamine synthetase family.</text>
</comment>
<protein>
    <recommendedName>
        <fullName evidence="4">Lengsin</fullName>
    </recommendedName>
    <alternativeName>
        <fullName evidence="5">Glutamate-ammonia ligase domain-containing protein 1</fullName>
    </alternativeName>
</protein>
<dbReference type="EMBL" id="CDMY01000234">
    <property type="protein sequence ID" value="CEL95654.1"/>
    <property type="molecule type" value="Genomic_DNA"/>
</dbReference>
<dbReference type="GO" id="GO:0016020">
    <property type="term" value="C:membrane"/>
    <property type="evidence" value="ECO:0007669"/>
    <property type="project" value="TreeGrafter"/>
</dbReference>
<dbReference type="PhylomeDB" id="A0A0G4EGR6"/>
<dbReference type="Proteomes" id="UP000041254">
    <property type="component" value="Unassembled WGS sequence"/>
</dbReference>
<evidence type="ECO:0000259" key="8">
    <source>
        <dbReference type="PROSITE" id="PS51986"/>
    </source>
</evidence>
<dbReference type="SMART" id="SM01230">
    <property type="entry name" value="Gln-synt_C"/>
    <property type="match status" value="1"/>
</dbReference>